<comment type="similarity">
    <text evidence="1">Belongs to the glyoxalase I family.</text>
</comment>
<proteinExistence type="evidence at transcript level"/>
<dbReference type="Pfam" id="PF21701">
    <property type="entry name" value="GLOD4_C"/>
    <property type="match status" value="1"/>
</dbReference>
<evidence type="ECO:0000259" key="3">
    <source>
        <dbReference type="PROSITE" id="PS51819"/>
    </source>
</evidence>
<dbReference type="PANTHER" id="PTHR46466">
    <property type="entry name" value="GLYOXALASE DOMAIN-CONTAINING PROTEIN 4"/>
    <property type="match status" value="1"/>
</dbReference>
<dbReference type="SUPFAM" id="SSF54593">
    <property type="entry name" value="Glyoxalase/Bleomycin resistance protein/Dihydroxybiphenyl dioxygenase"/>
    <property type="match status" value="2"/>
</dbReference>
<dbReference type="InterPro" id="IPR043193">
    <property type="entry name" value="GLOD4"/>
</dbReference>
<evidence type="ECO:0000256" key="1">
    <source>
        <dbReference type="ARBA" id="ARBA00010363"/>
    </source>
</evidence>
<evidence type="ECO:0000313" key="4">
    <source>
        <dbReference type="EMBL" id="JAC33516.1"/>
    </source>
</evidence>
<name>A0A023GHY5_AMBTT</name>
<dbReference type="InterPro" id="IPR037523">
    <property type="entry name" value="VOC_core"/>
</dbReference>
<dbReference type="PROSITE" id="PS51819">
    <property type="entry name" value="VOC"/>
    <property type="match status" value="2"/>
</dbReference>
<accession>A0A023GHY5</accession>
<dbReference type="CDD" id="cd16357">
    <property type="entry name" value="GLOD4_C"/>
    <property type="match status" value="1"/>
</dbReference>
<dbReference type="EMBL" id="GBBM01001902">
    <property type="protein sequence ID" value="JAC33516.1"/>
    <property type="molecule type" value="mRNA"/>
</dbReference>
<dbReference type="InterPro" id="IPR043194">
    <property type="entry name" value="GLOD4_C"/>
</dbReference>
<evidence type="ECO:0000256" key="2">
    <source>
        <dbReference type="ARBA" id="ARBA00022737"/>
    </source>
</evidence>
<feature type="domain" description="VOC" evidence="3">
    <location>
        <begin position="136"/>
        <end position="258"/>
    </location>
</feature>
<dbReference type="Pfam" id="PF00903">
    <property type="entry name" value="Glyoxalase"/>
    <property type="match status" value="1"/>
</dbReference>
<dbReference type="Gene3D" id="3.10.180.10">
    <property type="entry name" value="2,3-Dihydroxybiphenyl 1,2-Dioxygenase, domain 1"/>
    <property type="match status" value="2"/>
</dbReference>
<feature type="domain" description="VOC" evidence="3">
    <location>
        <begin position="4"/>
        <end position="142"/>
    </location>
</feature>
<organism evidence="4">
    <name type="scientific">Amblyomma triste</name>
    <name type="common">Neotropical tick</name>
    <dbReference type="NCBI Taxonomy" id="251400"/>
    <lineage>
        <taxon>Eukaryota</taxon>
        <taxon>Metazoa</taxon>
        <taxon>Ecdysozoa</taxon>
        <taxon>Arthropoda</taxon>
        <taxon>Chelicerata</taxon>
        <taxon>Arachnida</taxon>
        <taxon>Acari</taxon>
        <taxon>Parasitiformes</taxon>
        <taxon>Ixodida</taxon>
        <taxon>Ixodoidea</taxon>
        <taxon>Ixodidae</taxon>
        <taxon>Amblyomminae</taxon>
        <taxon>Amblyomma</taxon>
    </lineage>
</organism>
<protein>
    <submittedName>
        <fullName evidence="4">Putative glyoxalase</fullName>
    </submittedName>
</protein>
<keyword evidence="2" id="KW-0677">Repeat</keyword>
<sequence length="299" mass="33578">MVRRALHFVFKVGDRKATIKFFKDVLGMRVLRHEEFEDGCRAECNGPYDLNWSKTMIGYGPEVSHFVMELTYNYGIGSYAKGNDFVAVVIRSDSVLENARRHAWPVEKFEGHDALIAPGGYRFVIKRRVKPEDMKRLDPVEEVMLASSDLARTVSYWQGLLGMKMLERSDNEAAFTYGDAQCRLRFCLSAAPIDRAKAYGRVAFECAAAELPDIEKQARAAGHKVLKPLTRLDTPGKATVTVVILADPDGHEICFVDAESFRLLSAVDPEADHLLQKAIDEDKSAEWYRDIQGSDKPAA</sequence>
<dbReference type="InterPro" id="IPR029068">
    <property type="entry name" value="Glyas_Bleomycin-R_OHBP_Dase"/>
</dbReference>
<reference evidence="4" key="1">
    <citation type="submission" date="2014-03" db="EMBL/GenBank/DDBJ databases">
        <title>The sialotranscriptome of Amblyomma triste, Amblyomma parvum and Amblyomma cajennense ticks, uncovered by 454-based RNA-seq.</title>
        <authorList>
            <person name="Garcia G.R."/>
            <person name="Gardinassi L.G."/>
            <person name="Ribeiro J.M."/>
            <person name="Anatriello E."/>
            <person name="Ferreira B.R."/>
            <person name="Moreira H.N."/>
            <person name="Mafra C."/>
            <person name="Olegario M.M."/>
            <person name="Szabo P.J."/>
            <person name="Miranda-Santos I.K."/>
            <person name="Maruyama S.R."/>
        </authorList>
    </citation>
    <scope>NUCLEOTIDE SEQUENCE</scope>
    <source>
        <strain evidence="4">Mato Grasso do Sul</strain>
        <tissue evidence="4">Salivary glands</tissue>
    </source>
</reference>
<dbReference type="PANTHER" id="PTHR46466:SF1">
    <property type="entry name" value="GLYOXALASE DOMAIN-CONTAINING PROTEIN 4"/>
    <property type="match status" value="1"/>
</dbReference>
<dbReference type="InterPro" id="IPR004360">
    <property type="entry name" value="Glyas_Fos-R_dOase_dom"/>
</dbReference>
<dbReference type="AlphaFoldDB" id="A0A023GHY5"/>